<evidence type="ECO:0000313" key="5">
    <source>
        <dbReference type="Proteomes" id="UP001589609"/>
    </source>
</evidence>
<feature type="domain" description="N-acetyltransferase" evidence="3">
    <location>
        <begin position="1"/>
        <end position="156"/>
    </location>
</feature>
<accession>A0ABV5WPN3</accession>
<evidence type="ECO:0000256" key="1">
    <source>
        <dbReference type="ARBA" id="ARBA00022679"/>
    </source>
</evidence>
<proteinExistence type="predicted"/>
<reference evidence="4 5" key="1">
    <citation type="submission" date="2024-09" db="EMBL/GenBank/DDBJ databases">
        <authorList>
            <person name="Sun Q."/>
            <person name="Mori K."/>
        </authorList>
    </citation>
    <scope>NUCLEOTIDE SEQUENCE [LARGE SCALE GENOMIC DNA]</scope>
    <source>
        <strain evidence="4 5">JCM 11201</strain>
    </source>
</reference>
<dbReference type="InterPro" id="IPR016181">
    <property type="entry name" value="Acyl_CoA_acyltransferase"/>
</dbReference>
<organism evidence="4 5">
    <name type="scientific">Ectobacillus funiculus</name>
    <dbReference type="NCBI Taxonomy" id="137993"/>
    <lineage>
        <taxon>Bacteria</taxon>
        <taxon>Bacillati</taxon>
        <taxon>Bacillota</taxon>
        <taxon>Bacilli</taxon>
        <taxon>Bacillales</taxon>
        <taxon>Bacillaceae</taxon>
        <taxon>Ectobacillus</taxon>
    </lineage>
</organism>
<name>A0ABV5WPN3_9BACI</name>
<dbReference type="Gene3D" id="3.40.630.30">
    <property type="match status" value="1"/>
</dbReference>
<evidence type="ECO:0000256" key="2">
    <source>
        <dbReference type="ARBA" id="ARBA00023315"/>
    </source>
</evidence>
<dbReference type="RefSeq" id="WP_379952467.1">
    <property type="nucleotide sequence ID" value="NZ_JBHMAF010000199.1"/>
</dbReference>
<dbReference type="EC" id="2.3.1.-" evidence="4"/>
<dbReference type="Pfam" id="PF00583">
    <property type="entry name" value="Acetyltransf_1"/>
    <property type="match status" value="1"/>
</dbReference>
<sequence>MIRLAEAKDAHLVHAVMMAAFEEYRHIDIPSSALSETVHSIQESLSHNKEQACLYIQNETPIGSAKFSLNENSLYFSRLSVSPQERGKGIAKSMLSWLETYARQHGKREALCQVRMSVPQNIKLYESVGYVICGEEVVVKPNGSEVKTVFMKKIFEG</sequence>
<protein>
    <submittedName>
        <fullName evidence="4">GNAT family N-acetyltransferase</fullName>
        <ecNumber evidence="4">2.3.1.-</ecNumber>
    </submittedName>
</protein>
<keyword evidence="1 4" id="KW-0808">Transferase</keyword>
<keyword evidence="2 4" id="KW-0012">Acyltransferase</keyword>
<dbReference type="Proteomes" id="UP001589609">
    <property type="component" value="Unassembled WGS sequence"/>
</dbReference>
<comment type="caution">
    <text evidence="4">The sequence shown here is derived from an EMBL/GenBank/DDBJ whole genome shotgun (WGS) entry which is preliminary data.</text>
</comment>
<dbReference type="InterPro" id="IPR050832">
    <property type="entry name" value="Bact_Acetyltransf"/>
</dbReference>
<dbReference type="SUPFAM" id="SSF55729">
    <property type="entry name" value="Acyl-CoA N-acyltransferases (Nat)"/>
    <property type="match status" value="1"/>
</dbReference>
<dbReference type="PROSITE" id="PS51186">
    <property type="entry name" value="GNAT"/>
    <property type="match status" value="1"/>
</dbReference>
<evidence type="ECO:0000313" key="4">
    <source>
        <dbReference type="EMBL" id="MFB9762571.1"/>
    </source>
</evidence>
<keyword evidence="5" id="KW-1185">Reference proteome</keyword>
<dbReference type="InterPro" id="IPR000182">
    <property type="entry name" value="GNAT_dom"/>
</dbReference>
<gene>
    <name evidence="4" type="ORF">ACFFMS_30560</name>
</gene>
<dbReference type="EMBL" id="JBHMAF010000199">
    <property type="protein sequence ID" value="MFB9762571.1"/>
    <property type="molecule type" value="Genomic_DNA"/>
</dbReference>
<dbReference type="CDD" id="cd04301">
    <property type="entry name" value="NAT_SF"/>
    <property type="match status" value="1"/>
</dbReference>
<dbReference type="PANTHER" id="PTHR43877">
    <property type="entry name" value="AMINOALKYLPHOSPHONATE N-ACETYLTRANSFERASE-RELATED-RELATED"/>
    <property type="match status" value="1"/>
</dbReference>
<evidence type="ECO:0000259" key="3">
    <source>
        <dbReference type="PROSITE" id="PS51186"/>
    </source>
</evidence>
<dbReference type="GO" id="GO:0016746">
    <property type="term" value="F:acyltransferase activity"/>
    <property type="evidence" value="ECO:0007669"/>
    <property type="project" value="UniProtKB-KW"/>
</dbReference>